<dbReference type="Gene3D" id="2.130.10.130">
    <property type="entry name" value="Integrin alpha, N-terminal"/>
    <property type="match status" value="1"/>
</dbReference>
<dbReference type="PANTHER" id="PTHR46580">
    <property type="entry name" value="SENSOR KINASE-RELATED"/>
    <property type="match status" value="1"/>
</dbReference>
<accession>A0A0D3IER2</accession>
<dbReference type="SUPFAM" id="SSF69318">
    <property type="entry name" value="Integrin alpha N-terminal domain"/>
    <property type="match status" value="1"/>
</dbReference>
<dbReference type="InterPro" id="IPR013517">
    <property type="entry name" value="FG-GAP"/>
</dbReference>
<dbReference type="Proteomes" id="UP000013827">
    <property type="component" value="Unassembled WGS sequence"/>
</dbReference>
<dbReference type="PaxDb" id="2903-EOD09747"/>
<dbReference type="RefSeq" id="XP_005762176.1">
    <property type="nucleotide sequence ID" value="XM_005762119.1"/>
</dbReference>
<evidence type="ECO:0000313" key="3">
    <source>
        <dbReference type="Proteomes" id="UP000013827"/>
    </source>
</evidence>
<protein>
    <recommendedName>
        <fullName evidence="4">VCBS repeat-containing protein</fullName>
    </recommendedName>
</protein>
<keyword evidence="3" id="KW-1185">Reference proteome</keyword>
<sequence>MKEKFDAHGGAVLDLDRDGLLDLYVSQGAVGGTDTSYHSENGLFWGTPDGRLVGGRGTAREAGLLCRGCRGYNVAVADVDGDGLLDIISCNKDRNDDNAIPSRLWLNRPTAASRRNFAYVPQFADGFAQELLVLIDIPRSTSGQDMLAVYKWDAARGLLADITPGWWPIFGSQWSNRGKIGRVLKALSTGDFNGDGLIDYALLTAADYDLDGTLDLLVLCNSNAVILTQTADGSWVRMPGADGGLNNPGRSKADDDWLTWCRLVSSTWSPTASGPSLASSASLTGNRWYGLTSFDIDNDGFIDLMPCNTKCRLYRNSGGNGNSYIAFRLVAPRFWAPQSPPAGPSGASW</sequence>
<dbReference type="PANTHER" id="PTHR46580:SF4">
    <property type="entry name" value="ATP_GTP-BINDING PROTEIN"/>
    <property type="match status" value="1"/>
</dbReference>
<evidence type="ECO:0000256" key="1">
    <source>
        <dbReference type="ARBA" id="ARBA00022729"/>
    </source>
</evidence>
<dbReference type="KEGG" id="ehx:EMIHUDRAFT_105484"/>
<reference evidence="2" key="2">
    <citation type="submission" date="2024-10" db="UniProtKB">
        <authorList>
            <consortium name="EnsemblProtists"/>
        </authorList>
    </citation>
    <scope>IDENTIFICATION</scope>
</reference>
<organism evidence="2 3">
    <name type="scientific">Emiliania huxleyi (strain CCMP1516)</name>
    <dbReference type="NCBI Taxonomy" id="280463"/>
    <lineage>
        <taxon>Eukaryota</taxon>
        <taxon>Haptista</taxon>
        <taxon>Haptophyta</taxon>
        <taxon>Prymnesiophyceae</taxon>
        <taxon>Isochrysidales</taxon>
        <taxon>Noelaerhabdaceae</taxon>
        <taxon>Emiliania</taxon>
    </lineage>
</organism>
<proteinExistence type="predicted"/>
<name>A0A0D3IER2_EMIH1</name>
<dbReference type="InterPro" id="IPR028994">
    <property type="entry name" value="Integrin_alpha_N"/>
</dbReference>
<dbReference type="AlphaFoldDB" id="A0A0D3IER2"/>
<dbReference type="HOGENOM" id="CLU_795536_0_0_1"/>
<keyword evidence="1" id="KW-0732">Signal</keyword>
<reference evidence="3" key="1">
    <citation type="journal article" date="2013" name="Nature">
        <title>Pan genome of the phytoplankton Emiliania underpins its global distribution.</title>
        <authorList>
            <person name="Read B.A."/>
            <person name="Kegel J."/>
            <person name="Klute M.J."/>
            <person name="Kuo A."/>
            <person name="Lefebvre S.C."/>
            <person name="Maumus F."/>
            <person name="Mayer C."/>
            <person name="Miller J."/>
            <person name="Monier A."/>
            <person name="Salamov A."/>
            <person name="Young J."/>
            <person name="Aguilar M."/>
            <person name="Claverie J.M."/>
            <person name="Frickenhaus S."/>
            <person name="Gonzalez K."/>
            <person name="Herman E.K."/>
            <person name="Lin Y.C."/>
            <person name="Napier J."/>
            <person name="Ogata H."/>
            <person name="Sarno A.F."/>
            <person name="Shmutz J."/>
            <person name="Schroeder D."/>
            <person name="de Vargas C."/>
            <person name="Verret F."/>
            <person name="von Dassow P."/>
            <person name="Valentin K."/>
            <person name="Van de Peer Y."/>
            <person name="Wheeler G."/>
            <person name="Dacks J.B."/>
            <person name="Delwiche C.F."/>
            <person name="Dyhrman S.T."/>
            <person name="Glockner G."/>
            <person name="John U."/>
            <person name="Richards T."/>
            <person name="Worden A.Z."/>
            <person name="Zhang X."/>
            <person name="Grigoriev I.V."/>
            <person name="Allen A.E."/>
            <person name="Bidle K."/>
            <person name="Borodovsky M."/>
            <person name="Bowler C."/>
            <person name="Brownlee C."/>
            <person name="Cock J.M."/>
            <person name="Elias M."/>
            <person name="Gladyshev V.N."/>
            <person name="Groth M."/>
            <person name="Guda C."/>
            <person name="Hadaegh A."/>
            <person name="Iglesias-Rodriguez M.D."/>
            <person name="Jenkins J."/>
            <person name="Jones B.M."/>
            <person name="Lawson T."/>
            <person name="Leese F."/>
            <person name="Lindquist E."/>
            <person name="Lobanov A."/>
            <person name="Lomsadze A."/>
            <person name="Malik S.B."/>
            <person name="Marsh M.E."/>
            <person name="Mackinder L."/>
            <person name="Mock T."/>
            <person name="Mueller-Roeber B."/>
            <person name="Pagarete A."/>
            <person name="Parker M."/>
            <person name="Probert I."/>
            <person name="Quesneville H."/>
            <person name="Raines C."/>
            <person name="Rensing S.A."/>
            <person name="Riano-Pachon D.M."/>
            <person name="Richier S."/>
            <person name="Rokitta S."/>
            <person name="Shiraiwa Y."/>
            <person name="Soanes D.M."/>
            <person name="van der Giezen M."/>
            <person name="Wahlund T.M."/>
            <person name="Williams B."/>
            <person name="Wilson W."/>
            <person name="Wolfe G."/>
            <person name="Wurch L.L."/>
        </authorList>
    </citation>
    <scope>NUCLEOTIDE SEQUENCE</scope>
</reference>
<evidence type="ECO:0008006" key="4">
    <source>
        <dbReference type="Google" id="ProtNLM"/>
    </source>
</evidence>
<evidence type="ECO:0000313" key="2">
    <source>
        <dbReference type="EnsemblProtists" id="EOD09747"/>
    </source>
</evidence>
<dbReference type="EnsemblProtists" id="EOD09747">
    <property type="protein sequence ID" value="EOD09747"/>
    <property type="gene ID" value="EMIHUDRAFT_105484"/>
</dbReference>
<dbReference type="GeneID" id="17256013"/>
<dbReference type="Pfam" id="PF13517">
    <property type="entry name" value="FG-GAP_3"/>
    <property type="match status" value="1"/>
</dbReference>